<reference evidence="2" key="1">
    <citation type="submission" date="2022-11" db="UniProtKB">
        <authorList>
            <consortium name="WormBaseParasite"/>
        </authorList>
    </citation>
    <scope>IDENTIFICATION</scope>
</reference>
<keyword evidence="1" id="KW-1185">Reference proteome</keyword>
<sequence>MKKFKLKTFEKFQAAKEKIERFDEKESLTTNDYKMRQAPFILIYSGCSCLWWIDQSGLKEDDDM</sequence>
<organism evidence="1 2">
    <name type="scientific">Romanomermis culicivorax</name>
    <name type="common">Nematode worm</name>
    <dbReference type="NCBI Taxonomy" id="13658"/>
    <lineage>
        <taxon>Eukaryota</taxon>
        <taxon>Metazoa</taxon>
        <taxon>Ecdysozoa</taxon>
        <taxon>Nematoda</taxon>
        <taxon>Enoplea</taxon>
        <taxon>Dorylaimia</taxon>
        <taxon>Mermithida</taxon>
        <taxon>Mermithoidea</taxon>
        <taxon>Mermithidae</taxon>
        <taxon>Romanomermis</taxon>
    </lineage>
</organism>
<dbReference type="Proteomes" id="UP000887565">
    <property type="component" value="Unplaced"/>
</dbReference>
<name>A0A915J1A8_ROMCU</name>
<proteinExistence type="predicted"/>
<dbReference type="AlphaFoldDB" id="A0A915J1A8"/>
<protein>
    <submittedName>
        <fullName evidence="2">Uncharacterized protein</fullName>
    </submittedName>
</protein>
<accession>A0A915J1A8</accession>
<dbReference type="WBParaSite" id="nRc.2.0.1.t19688-RA">
    <property type="protein sequence ID" value="nRc.2.0.1.t19688-RA"/>
    <property type="gene ID" value="nRc.2.0.1.g19688"/>
</dbReference>
<evidence type="ECO:0000313" key="1">
    <source>
        <dbReference type="Proteomes" id="UP000887565"/>
    </source>
</evidence>
<evidence type="ECO:0000313" key="2">
    <source>
        <dbReference type="WBParaSite" id="nRc.2.0.1.t19688-RA"/>
    </source>
</evidence>